<dbReference type="KEGG" id="mde:101897845"/>
<proteinExistence type="predicted"/>
<reference evidence="2" key="1">
    <citation type="submission" date="2020-05" db="UniProtKB">
        <authorList>
            <consortium name="EnsemblMetazoa"/>
        </authorList>
    </citation>
    <scope>IDENTIFICATION</scope>
    <source>
        <strain evidence="2">Aabys</strain>
    </source>
</reference>
<dbReference type="VEuPathDB" id="VectorBase:MDOA014613"/>
<sequence>MLKFVTFIFIAILYSQIVAVPVSKCAPTSSCGNSTSTEPLCILDEENGCIRQYPSKCHLDIAGCVQGKNFTDFSSVYCMMDTYLCEGQYERWTIFFGHE</sequence>
<dbReference type="GeneID" id="101897845"/>
<evidence type="ECO:0000256" key="1">
    <source>
        <dbReference type="SAM" id="SignalP"/>
    </source>
</evidence>
<dbReference type="eggNOG" id="ENOG502TD3K">
    <property type="taxonomic scope" value="Eukaryota"/>
</dbReference>
<reference evidence="4" key="2">
    <citation type="submission" date="2025-04" db="UniProtKB">
        <authorList>
            <consortium name="RefSeq"/>
        </authorList>
    </citation>
    <scope>IDENTIFICATION</scope>
    <source>
        <strain evidence="4">Aabys</strain>
    </source>
</reference>
<feature type="chain" id="PRO_5044561597" evidence="1">
    <location>
        <begin position="20"/>
        <end position="99"/>
    </location>
</feature>
<dbReference type="EnsemblMetazoa" id="MDOA014613-RA">
    <property type="protein sequence ID" value="MDOA014613-PA"/>
    <property type="gene ID" value="MDOA014613"/>
</dbReference>
<evidence type="ECO:0000313" key="4">
    <source>
        <dbReference type="RefSeq" id="XP_005178607.1"/>
    </source>
</evidence>
<dbReference type="VEuPathDB" id="VectorBase:MDOMA2_006034"/>
<feature type="signal peptide" evidence="1">
    <location>
        <begin position="1"/>
        <end position="19"/>
    </location>
</feature>
<gene>
    <name evidence="2" type="primary">101897845</name>
    <name evidence="4" type="synonym">LOC101897845</name>
</gene>
<protein>
    <submittedName>
        <fullName evidence="4">Uncharacterized protein LOC101897845</fullName>
    </submittedName>
</protein>
<accession>A0A1I8NFE9</accession>
<keyword evidence="3" id="KW-1185">Reference proteome</keyword>
<evidence type="ECO:0000313" key="3">
    <source>
        <dbReference type="Proteomes" id="UP001652621"/>
    </source>
</evidence>
<dbReference type="RefSeq" id="XP_005178607.1">
    <property type="nucleotide sequence ID" value="XM_005178550.3"/>
</dbReference>
<name>A0A1I8NFE9_MUSDO</name>
<keyword evidence="1" id="KW-0732">Signal</keyword>
<dbReference type="OrthoDB" id="7901105at2759"/>
<organism evidence="2">
    <name type="scientific">Musca domestica</name>
    <name type="common">House fly</name>
    <dbReference type="NCBI Taxonomy" id="7370"/>
    <lineage>
        <taxon>Eukaryota</taxon>
        <taxon>Metazoa</taxon>
        <taxon>Ecdysozoa</taxon>
        <taxon>Arthropoda</taxon>
        <taxon>Hexapoda</taxon>
        <taxon>Insecta</taxon>
        <taxon>Pterygota</taxon>
        <taxon>Neoptera</taxon>
        <taxon>Endopterygota</taxon>
        <taxon>Diptera</taxon>
        <taxon>Brachycera</taxon>
        <taxon>Muscomorpha</taxon>
        <taxon>Muscoidea</taxon>
        <taxon>Muscidae</taxon>
        <taxon>Musca</taxon>
    </lineage>
</organism>
<dbReference type="Proteomes" id="UP001652621">
    <property type="component" value="Unplaced"/>
</dbReference>
<dbReference type="AlphaFoldDB" id="A0A1I8NFE9"/>
<evidence type="ECO:0000313" key="2">
    <source>
        <dbReference type="EnsemblMetazoa" id="MDOA014613-PA"/>
    </source>
</evidence>